<keyword evidence="5 10" id="KW-0812">Transmembrane</keyword>
<dbReference type="STRING" id="37625.SAMN05660420_01002"/>
<dbReference type="RefSeq" id="WP_281242505.1">
    <property type="nucleotide sequence ID" value="NZ_FNQN01000002.1"/>
</dbReference>
<name>A0A1H3XKS7_9BACT</name>
<feature type="transmembrane region" description="Helical" evidence="10">
    <location>
        <begin position="6"/>
        <end position="27"/>
    </location>
</feature>
<dbReference type="InterPro" id="IPR045062">
    <property type="entry name" value="Cyt_c_biogenesis_CcsA/CcmC"/>
</dbReference>
<evidence type="ECO:0000256" key="7">
    <source>
        <dbReference type="ARBA" id="ARBA00022989"/>
    </source>
</evidence>
<feature type="transmembrane region" description="Helical" evidence="10">
    <location>
        <begin position="132"/>
        <end position="154"/>
    </location>
</feature>
<feature type="domain" description="Cytochrome c assembly protein" evidence="11">
    <location>
        <begin position="66"/>
        <end position="270"/>
    </location>
</feature>
<gene>
    <name evidence="12" type="ORF">SAMN05660420_01002</name>
</gene>
<dbReference type="AlphaFoldDB" id="A0A1H3XKS7"/>
<dbReference type="InterPro" id="IPR003557">
    <property type="entry name" value="Cyt_c_biogenesis_CcmC"/>
</dbReference>
<keyword evidence="7 10" id="KW-1133">Transmembrane helix</keyword>
<comment type="function">
    <text evidence="1">Required for the export of heme to the periplasm for the biogenesis of c-type cytochromes.</text>
</comment>
<evidence type="ECO:0000256" key="4">
    <source>
        <dbReference type="ARBA" id="ARBA00016463"/>
    </source>
</evidence>
<feature type="transmembrane region" description="Helical" evidence="10">
    <location>
        <begin position="244"/>
        <end position="266"/>
    </location>
</feature>
<dbReference type="InterPro" id="IPR017562">
    <property type="entry name" value="Cyt_c_biogenesis_CcsA"/>
</dbReference>
<proteinExistence type="inferred from homology"/>
<feature type="transmembrane region" description="Helical" evidence="10">
    <location>
        <begin position="180"/>
        <end position="203"/>
    </location>
</feature>
<accession>A0A1H3XKS7</accession>
<evidence type="ECO:0000259" key="11">
    <source>
        <dbReference type="Pfam" id="PF01578"/>
    </source>
</evidence>
<evidence type="ECO:0000256" key="3">
    <source>
        <dbReference type="ARBA" id="ARBA00005840"/>
    </source>
</evidence>
<comment type="similarity">
    <text evidence="3">Belongs to the CcmC/CycZ/HelC family.</text>
</comment>
<dbReference type="Proteomes" id="UP000199409">
    <property type="component" value="Unassembled WGS sequence"/>
</dbReference>
<evidence type="ECO:0000256" key="6">
    <source>
        <dbReference type="ARBA" id="ARBA00022748"/>
    </source>
</evidence>
<dbReference type="PRINTS" id="PR01386">
    <property type="entry name" value="CCMCBIOGNSIS"/>
</dbReference>
<protein>
    <recommendedName>
        <fullName evidence="4">Heme exporter protein C</fullName>
    </recommendedName>
</protein>
<dbReference type="InterPro" id="IPR002541">
    <property type="entry name" value="Cyt_c_assembly"/>
</dbReference>
<keyword evidence="8" id="KW-0793">Thylakoid</keyword>
<keyword evidence="13" id="KW-1185">Reference proteome</keyword>
<keyword evidence="6" id="KW-0201">Cytochrome c-type biogenesis</keyword>
<evidence type="ECO:0000256" key="10">
    <source>
        <dbReference type="SAM" id="Phobius"/>
    </source>
</evidence>
<dbReference type="GO" id="GO:0020037">
    <property type="term" value="F:heme binding"/>
    <property type="evidence" value="ECO:0007669"/>
    <property type="project" value="InterPro"/>
</dbReference>
<dbReference type="PANTHER" id="PTHR30071:SF1">
    <property type="entry name" value="CYTOCHROME B_B6 PROTEIN-RELATED"/>
    <property type="match status" value="1"/>
</dbReference>
<reference evidence="12 13" key="1">
    <citation type="submission" date="2016-10" db="EMBL/GenBank/DDBJ databases">
        <authorList>
            <person name="de Groot N.N."/>
        </authorList>
    </citation>
    <scope>NUCLEOTIDE SEQUENCE [LARGE SCALE GENOMIC DNA]</scope>
    <source>
        <strain evidence="12 13">DSM 7343</strain>
    </source>
</reference>
<feature type="transmembrane region" description="Helical" evidence="10">
    <location>
        <begin position="218"/>
        <end position="237"/>
    </location>
</feature>
<feature type="transmembrane region" description="Helical" evidence="10">
    <location>
        <begin position="94"/>
        <end position="112"/>
    </location>
</feature>
<evidence type="ECO:0000256" key="2">
    <source>
        <dbReference type="ARBA" id="ARBA00004141"/>
    </source>
</evidence>
<dbReference type="NCBIfam" id="TIGR03144">
    <property type="entry name" value="cytochr_II_ccsB"/>
    <property type="match status" value="1"/>
</dbReference>
<keyword evidence="9 10" id="KW-0472">Membrane</keyword>
<feature type="transmembrane region" description="Helical" evidence="10">
    <location>
        <begin position="39"/>
        <end position="58"/>
    </location>
</feature>
<comment type="subcellular location">
    <subcellularLocation>
        <location evidence="2">Membrane</location>
        <topology evidence="2">Multi-pass membrane protein</topology>
    </subcellularLocation>
</comment>
<evidence type="ECO:0000313" key="13">
    <source>
        <dbReference type="Proteomes" id="UP000199409"/>
    </source>
</evidence>
<dbReference type="GO" id="GO:0015232">
    <property type="term" value="F:heme transmembrane transporter activity"/>
    <property type="evidence" value="ECO:0007669"/>
    <property type="project" value="InterPro"/>
</dbReference>
<dbReference type="PANTHER" id="PTHR30071">
    <property type="entry name" value="HEME EXPORTER PROTEIN C"/>
    <property type="match status" value="1"/>
</dbReference>
<dbReference type="Pfam" id="PF01578">
    <property type="entry name" value="Cytochrom_C_asm"/>
    <property type="match status" value="1"/>
</dbReference>
<feature type="transmembrane region" description="Helical" evidence="10">
    <location>
        <begin position="70"/>
        <end position="87"/>
    </location>
</feature>
<evidence type="ECO:0000256" key="1">
    <source>
        <dbReference type="ARBA" id="ARBA00002442"/>
    </source>
</evidence>
<sequence length="278" mass="30716">MGTMNLLFGATTLIYLLASICYLVAMLGKRSQVGRAGRWMLLAGVILHAACFGVRHSTAGGTPVTSLHESLAFFAWCLVLLFLLLDLRFHLSVMGAFAAPLAFLLMIASALSPNVVVQLNPVLKSWLFPVHIVFAFLGNAAFALSFGAGVMYLIQNRMLKSKRFTGLYQLLPSLDILDRVNYTCLSVGFPLMTLGIISGAFWANTAWGTYWSWDPKETWALITWFLYAALLHGRLTVGWRGRKAAIFSIIAFIFLLFTFLGVNLLLGGYHTFEAFAIL</sequence>
<organism evidence="12 13">
    <name type="scientific">Desulfuromusa kysingii</name>
    <dbReference type="NCBI Taxonomy" id="37625"/>
    <lineage>
        <taxon>Bacteria</taxon>
        <taxon>Pseudomonadati</taxon>
        <taxon>Thermodesulfobacteriota</taxon>
        <taxon>Desulfuromonadia</taxon>
        <taxon>Desulfuromonadales</taxon>
        <taxon>Geopsychrobacteraceae</taxon>
        <taxon>Desulfuromusa</taxon>
    </lineage>
</organism>
<evidence type="ECO:0000256" key="9">
    <source>
        <dbReference type="ARBA" id="ARBA00023136"/>
    </source>
</evidence>
<evidence type="ECO:0000256" key="5">
    <source>
        <dbReference type="ARBA" id="ARBA00022692"/>
    </source>
</evidence>
<dbReference type="GO" id="GO:0005886">
    <property type="term" value="C:plasma membrane"/>
    <property type="evidence" value="ECO:0007669"/>
    <property type="project" value="TreeGrafter"/>
</dbReference>
<dbReference type="EMBL" id="FNQN01000002">
    <property type="protein sequence ID" value="SDZ99541.1"/>
    <property type="molecule type" value="Genomic_DNA"/>
</dbReference>
<dbReference type="GO" id="GO:0017004">
    <property type="term" value="P:cytochrome complex assembly"/>
    <property type="evidence" value="ECO:0007669"/>
    <property type="project" value="UniProtKB-KW"/>
</dbReference>
<evidence type="ECO:0000313" key="12">
    <source>
        <dbReference type="EMBL" id="SDZ99541.1"/>
    </source>
</evidence>
<evidence type="ECO:0000256" key="8">
    <source>
        <dbReference type="ARBA" id="ARBA00023078"/>
    </source>
</evidence>